<evidence type="ECO:0000313" key="2">
    <source>
        <dbReference type="Proteomes" id="UP001595891"/>
    </source>
</evidence>
<protein>
    <recommendedName>
        <fullName evidence="3">Phosphoribosyltransferase</fullName>
    </recommendedName>
</protein>
<reference evidence="2" key="1">
    <citation type="journal article" date="2019" name="Int. J. Syst. Evol. Microbiol.">
        <title>The Global Catalogue of Microorganisms (GCM) 10K type strain sequencing project: providing services to taxonomists for standard genome sequencing and annotation.</title>
        <authorList>
            <consortium name="The Broad Institute Genomics Platform"/>
            <consortium name="The Broad Institute Genome Sequencing Center for Infectious Disease"/>
            <person name="Wu L."/>
            <person name="Ma J."/>
        </authorList>
    </citation>
    <scope>NUCLEOTIDE SEQUENCE [LARGE SCALE GENOMIC DNA]</scope>
    <source>
        <strain evidence="2">CCUG 49560</strain>
    </source>
</reference>
<evidence type="ECO:0000313" key="1">
    <source>
        <dbReference type="EMBL" id="MFC4586101.1"/>
    </source>
</evidence>
<sequence>MILETEGSTAELIGPGTGSSRLYVVRNRALERMLFDRNLVGTGFRRACLESSRHFIGHLTDECRTGDTAELMILSKGLVYQLGEAAALENGQNLPLNLIATSRVAVSPASARVEVAYSQLEAPAGTLLIGDTVASGETIIAAVGRYLRTHALERLYVLSYAGTLGGAERIAAFCARHGVRPTFLYGLAAFGLGLNGFDLSFLHPETITRRAYVERAARQFSGKPVSAVGWDFGSQVVSPRKYRRLCWVEAEVWGLHGSDCLAVAERPESWAELAHERAAYVDALGPGWQHLIHSPETP</sequence>
<dbReference type="RefSeq" id="WP_316249535.1">
    <property type="nucleotide sequence ID" value="NZ_JANZYP010000006.1"/>
</dbReference>
<name>A0ABV9E975_9ACTN</name>
<dbReference type="EMBL" id="JBHSFN010000004">
    <property type="protein sequence ID" value="MFC4586101.1"/>
    <property type="molecule type" value="Genomic_DNA"/>
</dbReference>
<gene>
    <name evidence="1" type="ORF">ACFO8L_08455</name>
</gene>
<organism evidence="1 2">
    <name type="scientific">Sphaerisporangium corydalis</name>
    <dbReference type="NCBI Taxonomy" id="1441875"/>
    <lineage>
        <taxon>Bacteria</taxon>
        <taxon>Bacillati</taxon>
        <taxon>Actinomycetota</taxon>
        <taxon>Actinomycetes</taxon>
        <taxon>Streptosporangiales</taxon>
        <taxon>Streptosporangiaceae</taxon>
        <taxon>Sphaerisporangium</taxon>
    </lineage>
</organism>
<keyword evidence="2" id="KW-1185">Reference proteome</keyword>
<accession>A0ABV9E975</accession>
<comment type="caution">
    <text evidence="1">The sequence shown here is derived from an EMBL/GenBank/DDBJ whole genome shotgun (WGS) entry which is preliminary data.</text>
</comment>
<dbReference type="Proteomes" id="UP001595891">
    <property type="component" value="Unassembled WGS sequence"/>
</dbReference>
<evidence type="ECO:0008006" key="3">
    <source>
        <dbReference type="Google" id="ProtNLM"/>
    </source>
</evidence>
<proteinExistence type="predicted"/>